<dbReference type="CDD" id="cd02440">
    <property type="entry name" value="AdoMet_MTases"/>
    <property type="match status" value="1"/>
</dbReference>
<keyword evidence="6" id="KW-1185">Reference proteome</keyword>
<dbReference type="Gene3D" id="3.40.50.150">
    <property type="entry name" value="Vaccinia Virus protein VP39"/>
    <property type="match status" value="1"/>
</dbReference>
<accession>A0A941EVG3</accession>
<dbReference type="InterPro" id="IPR041698">
    <property type="entry name" value="Methyltransf_25"/>
</dbReference>
<keyword evidence="2" id="KW-0808">Transferase</keyword>
<dbReference type="GO" id="GO:0032259">
    <property type="term" value="P:methylation"/>
    <property type="evidence" value="ECO:0007669"/>
    <property type="project" value="UniProtKB-KW"/>
</dbReference>
<comment type="caution">
    <text evidence="5">The sequence shown here is derived from an EMBL/GenBank/DDBJ whole genome shotgun (WGS) entry which is preliminary data.</text>
</comment>
<proteinExistence type="predicted"/>
<evidence type="ECO:0000256" key="3">
    <source>
        <dbReference type="ARBA" id="ARBA00022691"/>
    </source>
</evidence>
<dbReference type="Pfam" id="PF13649">
    <property type="entry name" value="Methyltransf_25"/>
    <property type="match status" value="1"/>
</dbReference>
<reference evidence="5" key="1">
    <citation type="submission" date="2021-04" db="EMBL/GenBank/DDBJ databases">
        <title>Genome based classification of Actinospica acidithermotolerans sp. nov., an actinobacterium isolated from an Indonesian hot spring.</title>
        <authorList>
            <person name="Kusuma A.B."/>
            <person name="Putra K.E."/>
            <person name="Nafisah S."/>
            <person name="Loh J."/>
            <person name="Nouioui I."/>
            <person name="Goodfellow M."/>
        </authorList>
    </citation>
    <scope>NUCLEOTIDE SEQUENCE</scope>
    <source>
        <strain evidence="5">CSCA 57</strain>
    </source>
</reference>
<organism evidence="5 6">
    <name type="scientific">Actinospica durhamensis</name>
    <dbReference type="NCBI Taxonomy" id="1508375"/>
    <lineage>
        <taxon>Bacteria</taxon>
        <taxon>Bacillati</taxon>
        <taxon>Actinomycetota</taxon>
        <taxon>Actinomycetes</taxon>
        <taxon>Catenulisporales</taxon>
        <taxon>Actinospicaceae</taxon>
        <taxon>Actinospica</taxon>
    </lineage>
</organism>
<evidence type="ECO:0000313" key="6">
    <source>
        <dbReference type="Proteomes" id="UP000675781"/>
    </source>
</evidence>
<dbReference type="EMBL" id="JAGSOG010000297">
    <property type="protein sequence ID" value="MBR7838510.1"/>
    <property type="molecule type" value="Genomic_DNA"/>
</dbReference>
<evidence type="ECO:0000256" key="1">
    <source>
        <dbReference type="ARBA" id="ARBA00022603"/>
    </source>
</evidence>
<dbReference type="SUPFAM" id="SSF53335">
    <property type="entry name" value="S-adenosyl-L-methionine-dependent methyltransferases"/>
    <property type="match status" value="1"/>
</dbReference>
<keyword evidence="3" id="KW-0949">S-adenosyl-L-methionine</keyword>
<keyword evidence="1 5" id="KW-0489">Methyltransferase</keyword>
<dbReference type="AlphaFoldDB" id="A0A941EVG3"/>
<sequence length="261" mass="27911">MAEPDAHYTDPELAALYDELCRGREDFSFYLPMVLRCTSVLDVGCGTGELLRLARAAGHTGRLVGLDPGAGMLGVARAACGTVEWVAGTLPQALGAAGLGVFDLVVMTGHAFQVLIGDEELHAFFRTVRTLLAPGGRFVFETRNPAARAWEAWDGDRSLAHTPDGAAVREETRLVGVRGELVEFTQTYASEAWPAPRTSRSVLRFLGHDRLDAFLAAAGLSAARRHGDWAGNAYDPAVSREIITVAAIAPAQQPTPAEARD</sequence>
<name>A0A941EVG3_9ACTN</name>
<dbReference type="InterPro" id="IPR029063">
    <property type="entry name" value="SAM-dependent_MTases_sf"/>
</dbReference>
<evidence type="ECO:0000256" key="2">
    <source>
        <dbReference type="ARBA" id="ARBA00022679"/>
    </source>
</evidence>
<protein>
    <submittedName>
        <fullName evidence="5">Class I SAM-dependent methyltransferase</fullName>
    </submittedName>
</protein>
<dbReference type="RefSeq" id="WP_212532966.1">
    <property type="nucleotide sequence ID" value="NZ_JAGSOG010000297.1"/>
</dbReference>
<gene>
    <name evidence="5" type="ORF">KDL01_34910</name>
</gene>
<evidence type="ECO:0000313" key="5">
    <source>
        <dbReference type="EMBL" id="MBR7838510.1"/>
    </source>
</evidence>
<dbReference type="PANTHER" id="PTHR43464">
    <property type="entry name" value="METHYLTRANSFERASE"/>
    <property type="match status" value="1"/>
</dbReference>
<evidence type="ECO:0000259" key="4">
    <source>
        <dbReference type="Pfam" id="PF13649"/>
    </source>
</evidence>
<feature type="domain" description="Methyltransferase" evidence="4">
    <location>
        <begin position="40"/>
        <end position="136"/>
    </location>
</feature>
<dbReference type="Proteomes" id="UP000675781">
    <property type="component" value="Unassembled WGS sequence"/>
</dbReference>
<dbReference type="PANTHER" id="PTHR43464:SF19">
    <property type="entry name" value="UBIQUINONE BIOSYNTHESIS O-METHYLTRANSFERASE, MITOCHONDRIAL"/>
    <property type="match status" value="1"/>
</dbReference>
<dbReference type="GO" id="GO:0008168">
    <property type="term" value="F:methyltransferase activity"/>
    <property type="evidence" value="ECO:0007669"/>
    <property type="project" value="UniProtKB-KW"/>
</dbReference>